<protein>
    <submittedName>
        <fullName evidence="1">Uncharacterized protein</fullName>
    </submittedName>
</protein>
<accession>A0A7I8LJ24</accession>
<keyword evidence="2" id="KW-1185">Reference proteome</keyword>
<dbReference type="Proteomes" id="UP000663760">
    <property type="component" value="Chromosome 17"/>
</dbReference>
<name>A0A7I8LJ24_SPIIN</name>
<proteinExistence type="predicted"/>
<gene>
    <name evidence="1" type="ORF">SI8410_17020715</name>
</gene>
<evidence type="ECO:0000313" key="2">
    <source>
        <dbReference type="Proteomes" id="UP000663760"/>
    </source>
</evidence>
<sequence length="22" mass="2706">MTERTYPLFFRRWKGGRSSRCA</sequence>
<evidence type="ECO:0000313" key="1">
    <source>
        <dbReference type="EMBL" id="CAA7410037.1"/>
    </source>
</evidence>
<dbReference type="EMBL" id="LR746280">
    <property type="protein sequence ID" value="CAA7410037.1"/>
    <property type="molecule type" value="Genomic_DNA"/>
</dbReference>
<reference evidence="1" key="1">
    <citation type="submission" date="2020-02" db="EMBL/GenBank/DDBJ databases">
        <authorList>
            <person name="Scholz U."/>
            <person name="Mascher M."/>
            <person name="Fiebig A."/>
        </authorList>
    </citation>
    <scope>NUCLEOTIDE SEQUENCE</scope>
</reference>
<dbReference type="AlphaFoldDB" id="A0A7I8LJ24"/>
<organism evidence="1 2">
    <name type="scientific">Spirodela intermedia</name>
    <name type="common">Intermediate duckweed</name>
    <dbReference type="NCBI Taxonomy" id="51605"/>
    <lineage>
        <taxon>Eukaryota</taxon>
        <taxon>Viridiplantae</taxon>
        <taxon>Streptophyta</taxon>
        <taxon>Embryophyta</taxon>
        <taxon>Tracheophyta</taxon>
        <taxon>Spermatophyta</taxon>
        <taxon>Magnoliopsida</taxon>
        <taxon>Liliopsida</taxon>
        <taxon>Araceae</taxon>
        <taxon>Lemnoideae</taxon>
        <taxon>Spirodela</taxon>
    </lineage>
</organism>